<dbReference type="Pfam" id="PF00266">
    <property type="entry name" value="Aminotran_5"/>
    <property type="match status" value="1"/>
</dbReference>
<comment type="subcellular location">
    <subcellularLocation>
        <location evidence="11">Cytoplasm</location>
    </subcellularLocation>
</comment>
<comment type="catalytic activity">
    <reaction evidence="9 11">
        <text>4-(phosphooxy)-L-threonine + 2-oxoglutarate = (R)-3-hydroxy-2-oxo-4-phosphooxybutanoate + L-glutamate</text>
        <dbReference type="Rhea" id="RHEA:16573"/>
        <dbReference type="ChEBI" id="CHEBI:16810"/>
        <dbReference type="ChEBI" id="CHEBI:29985"/>
        <dbReference type="ChEBI" id="CHEBI:58452"/>
        <dbReference type="ChEBI" id="CHEBI:58538"/>
        <dbReference type="EC" id="2.6.1.52"/>
    </reaction>
</comment>
<feature type="binding site" evidence="11">
    <location>
        <position position="195"/>
    </location>
    <ligand>
        <name>pyridoxal 5'-phosphate</name>
        <dbReference type="ChEBI" id="CHEBI:597326"/>
    </ligand>
</feature>
<dbReference type="SUPFAM" id="SSF53383">
    <property type="entry name" value="PLP-dependent transferases"/>
    <property type="match status" value="1"/>
</dbReference>
<feature type="binding site" evidence="11">
    <location>
        <position position="152"/>
    </location>
    <ligand>
        <name>pyridoxal 5'-phosphate</name>
        <dbReference type="ChEBI" id="CHEBI:597326"/>
    </ligand>
</feature>
<comment type="pathway">
    <text evidence="1 11 12">Amino-acid biosynthesis; L-serine biosynthesis; L-serine from 3-phospho-D-glycerate: step 2/3.</text>
</comment>
<dbReference type="PANTHER" id="PTHR43247">
    <property type="entry name" value="PHOSPHOSERINE AMINOTRANSFERASE"/>
    <property type="match status" value="1"/>
</dbReference>
<name>A0ABP8V908_9GAMM</name>
<dbReference type="EMBL" id="BAABFL010000476">
    <property type="protein sequence ID" value="GAA4652485.1"/>
    <property type="molecule type" value="Genomic_DNA"/>
</dbReference>
<evidence type="ECO:0000256" key="11">
    <source>
        <dbReference type="HAMAP-Rule" id="MF_00160"/>
    </source>
</evidence>
<evidence type="ECO:0000256" key="2">
    <source>
        <dbReference type="ARBA" id="ARBA00006904"/>
    </source>
</evidence>
<keyword evidence="11" id="KW-0963">Cytoplasm</keyword>
<dbReference type="PANTHER" id="PTHR43247:SF1">
    <property type="entry name" value="PHOSPHOSERINE AMINOTRANSFERASE"/>
    <property type="match status" value="1"/>
</dbReference>
<proteinExistence type="inferred from homology"/>
<gene>
    <name evidence="11 14" type="primary">serC</name>
    <name evidence="14" type="ORF">GCM10023116_47690</name>
</gene>
<evidence type="ECO:0000256" key="3">
    <source>
        <dbReference type="ARBA" id="ARBA00022576"/>
    </source>
</evidence>
<dbReference type="Proteomes" id="UP001500604">
    <property type="component" value="Unassembled WGS sequence"/>
</dbReference>
<dbReference type="InterPro" id="IPR022278">
    <property type="entry name" value="Pser_aminoTfrase"/>
</dbReference>
<keyword evidence="3 11" id="KW-0032">Aminotransferase</keyword>
<keyword evidence="15" id="KW-1185">Reference proteome</keyword>
<dbReference type="InterPro" id="IPR015421">
    <property type="entry name" value="PyrdxlP-dep_Trfase_major"/>
</dbReference>
<dbReference type="NCBIfam" id="TIGR01364">
    <property type="entry name" value="serC_1"/>
    <property type="match status" value="1"/>
</dbReference>
<feature type="binding site" evidence="11">
    <location>
        <position position="102"/>
    </location>
    <ligand>
        <name>pyridoxal 5'-phosphate</name>
        <dbReference type="ChEBI" id="CHEBI:597326"/>
    </ligand>
</feature>
<feature type="binding site" evidence="11">
    <location>
        <begin position="76"/>
        <end position="77"/>
    </location>
    <ligand>
        <name>pyridoxal 5'-phosphate</name>
        <dbReference type="ChEBI" id="CHEBI:597326"/>
    </ligand>
</feature>
<sequence>MTRAFNFCAGPAALPTEVLEQARDEMLDWQGRGISVMETSHRNPEFMAVAAQAEQDLRDLLAIPDNYRVLFMQGGATAQFATVPLNLLGKRMSADYLDTGHWSSKAIKEASRYCQVNVAGSSADANYTTVPDASRWRLSTDAAYVHYTPNETIGGLAFVDIPDTGDVPLVADMSSSILSEPLDISRFGLIYAGAQKNIGPAGITLVIVREDLMGFASDACPSLQNYQLVSDNDSMLNTPPTFAWYLSGLVFQWLKRQGGLKAIQALNQRKAGKLYAAIDGSDFYSNPIETAYRSIMNVPFRLADDALNSTFLSESADAGLLNLKGHRVVGGMRASIYNAVPEAAVDALVAFMADFERRYG</sequence>
<evidence type="ECO:0000256" key="6">
    <source>
        <dbReference type="ARBA" id="ARBA00022898"/>
    </source>
</evidence>
<keyword evidence="5 11" id="KW-0808">Transferase</keyword>
<evidence type="ECO:0000313" key="14">
    <source>
        <dbReference type="EMBL" id="GAA4652485.1"/>
    </source>
</evidence>
<dbReference type="PROSITE" id="PS00595">
    <property type="entry name" value="AA_TRANSFER_CLASS_5"/>
    <property type="match status" value="1"/>
</dbReference>
<accession>A0ABP8V908</accession>
<reference evidence="15" key="1">
    <citation type="journal article" date="2019" name="Int. J. Syst. Evol. Microbiol.">
        <title>The Global Catalogue of Microorganisms (GCM) 10K type strain sequencing project: providing services to taxonomists for standard genome sequencing and annotation.</title>
        <authorList>
            <consortium name="The Broad Institute Genomics Platform"/>
            <consortium name="The Broad Institute Genome Sequencing Center for Infectious Disease"/>
            <person name="Wu L."/>
            <person name="Ma J."/>
        </authorList>
    </citation>
    <scope>NUCLEOTIDE SEQUENCE [LARGE SCALE GENOMIC DNA]</scope>
    <source>
        <strain evidence="15">JCM 17805</strain>
    </source>
</reference>
<comment type="catalytic activity">
    <reaction evidence="10 11 12">
        <text>O-phospho-L-serine + 2-oxoglutarate = 3-phosphooxypyruvate + L-glutamate</text>
        <dbReference type="Rhea" id="RHEA:14329"/>
        <dbReference type="ChEBI" id="CHEBI:16810"/>
        <dbReference type="ChEBI" id="CHEBI:18110"/>
        <dbReference type="ChEBI" id="CHEBI:29985"/>
        <dbReference type="ChEBI" id="CHEBI:57524"/>
        <dbReference type="EC" id="2.6.1.52"/>
    </reaction>
</comment>
<dbReference type="InterPro" id="IPR020578">
    <property type="entry name" value="Aminotrans_V_PyrdxlP_BS"/>
</dbReference>
<comment type="cofactor">
    <cofactor evidence="11">
        <name>pyridoxal 5'-phosphate</name>
        <dbReference type="ChEBI" id="CHEBI:597326"/>
    </cofactor>
    <text evidence="11">Binds 1 pyridoxal phosphate per subunit.</text>
</comment>
<evidence type="ECO:0000259" key="13">
    <source>
        <dbReference type="Pfam" id="PF00266"/>
    </source>
</evidence>
<evidence type="ECO:0000256" key="8">
    <source>
        <dbReference type="ARBA" id="ARBA00023299"/>
    </source>
</evidence>
<dbReference type="InterPro" id="IPR015424">
    <property type="entry name" value="PyrdxlP-dep_Trfase"/>
</dbReference>
<evidence type="ECO:0000256" key="10">
    <source>
        <dbReference type="ARBA" id="ARBA00049007"/>
    </source>
</evidence>
<feature type="binding site" evidence="11">
    <location>
        <position position="172"/>
    </location>
    <ligand>
        <name>pyridoxal 5'-phosphate</name>
        <dbReference type="ChEBI" id="CHEBI:597326"/>
    </ligand>
</feature>
<protein>
    <recommendedName>
        <fullName evidence="11">Phosphoserine aminotransferase</fullName>
        <ecNumber evidence="11">2.6.1.52</ecNumber>
    </recommendedName>
    <alternativeName>
        <fullName evidence="11">Phosphohydroxythreonine aminotransferase</fullName>
        <shortName evidence="11">PSAT</shortName>
    </alternativeName>
</protein>
<keyword evidence="4 11" id="KW-0028">Amino-acid biosynthesis</keyword>
<feature type="binding site" evidence="11">
    <location>
        <position position="42"/>
    </location>
    <ligand>
        <name>L-glutamate</name>
        <dbReference type="ChEBI" id="CHEBI:29985"/>
    </ligand>
</feature>
<evidence type="ECO:0000256" key="12">
    <source>
        <dbReference type="RuleBase" id="RU004505"/>
    </source>
</evidence>
<evidence type="ECO:0000313" key="15">
    <source>
        <dbReference type="Proteomes" id="UP001500604"/>
    </source>
</evidence>
<comment type="caution">
    <text evidence="14">The sequence shown here is derived from an EMBL/GenBank/DDBJ whole genome shotgun (WGS) entry which is preliminary data.</text>
</comment>
<feature type="modified residue" description="N6-(pyridoxal phosphate)lysine" evidence="11">
    <location>
        <position position="196"/>
    </location>
</feature>
<keyword evidence="6 11" id="KW-0663">Pyridoxal phosphate</keyword>
<dbReference type="HAMAP" id="MF_00160">
    <property type="entry name" value="SerC_aminotrans_5"/>
    <property type="match status" value="1"/>
</dbReference>
<feature type="domain" description="Aminotransferase class V" evidence="13">
    <location>
        <begin position="5"/>
        <end position="348"/>
    </location>
</feature>
<dbReference type="Gene3D" id="3.40.640.10">
    <property type="entry name" value="Type I PLP-dependent aspartate aminotransferase-like (Major domain)"/>
    <property type="match status" value="1"/>
</dbReference>
<dbReference type="Gene3D" id="3.90.1150.10">
    <property type="entry name" value="Aspartate Aminotransferase, domain 1"/>
    <property type="match status" value="1"/>
</dbReference>
<keyword evidence="8 11" id="KW-0718">Serine biosynthesis</keyword>
<comment type="function">
    <text evidence="11">Catalyzes the reversible conversion of 3-phosphohydroxypyruvate to phosphoserine and of 3-hydroxy-2-oxo-4-phosphonooxybutanoate to phosphohydroxythreonine.</text>
</comment>
<dbReference type="NCBIfam" id="NF003764">
    <property type="entry name" value="PRK05355.1"/>
    <property type="match status" value="1"/>
</dbReference>
<comment type="caution">
    <text evidence="11">Lacks conserved residue(s) required for the propagation of feature annotation.</text>
</comment>
<evidence type="ECO:0000256" key="7">
    <source>
        <dbReference type="ARBA" id="ARBA00023096"/>
    </source>
</evidence>
<comment type="pathway">
    <text evidence="11">Cofactor biosynthesis; pyridoxine 5'-phosphate biosynthesis; pyridoxine 5'-phosphate from D-erythrose 4-phosphate: step 3/5.</text>
</comment>
<evidence type="ECO:0000256" key="9">
    <source>
        <dbReference type="ARBA" id="ARBA00047630"/>
    </source>
</evidence>
<dbReference type="CDD" id="cd00611">
    <property type="entry name" value="PSAT_like"/>
    <property type="match status" value="1"/>
</dbReference>
<comment type="similarity">
    <text evidence="2 11">Belongs to the class-V pyridoxal-phosphate-dependent aminotransferase family. SerC subfamily.</text>
</comment>
<organism evidence="14 15">
    <name type="scientific">Kistimonas scapharcae</name>
    <dbReference type="NCBI Taxonomy" id="1036133"/>
    <lineage>
        <taxon>Bacteria</taxon>
        <taxon>Pseudomonadati</taxon>
        <taxon>Pseudomonadota</taxon>
        <taxon>Gammaproteobacteria</taxon>
        <taxon>Oceanospirillales</taxon>
        <taxon>Endozoicomonadaceae</taxon>
        <taxon>Kistimonas</taxon>
    </lineage>
</organism>
<dbReference type="PIRSF" id="PIRSF000525">
    <property type="entry name" value="SerC"/>
    <property type="match status" value="1"/>
</dbReference>
<keyword evidence="7 11" id="KW-0664">Pyridoxine biosynthesis</keyword>
<evidence type="ECO:0000256" key="1">
    <source>
        <dbReference type="ARBA" id="ARBA00005099"/>
    </source>
</evidence>
<evidence type="ECO:0000256" key="4">
    <source>
        <dbReference type="ARBA" id="ARBA00022605"/>
    </source>
</evidence>
<evidence type="ECO:0000256" key="5">
    <source>
        <dbReference type="ARBA" id="ARBA00022679"/>
    </source>
</evidence>
<dbReference type="EC" id="2.6.1.52" evidence="11"/>
<feature type="binding site" evidence="11">
    <location>
        <begin position="237"/>
        <end position="238"/>
    </location>
    <ligand>
        <name>pyridoxal 5'-phosphate</name>
        <dbReference type="ChEBI" id="CHEBI:597326"/>
    </ligand>
</feature>
<dbReference type="InterPro" id="IPR015422">
    <property type="entry name" value="PyrdxlP-dep_Trfase_small"/>
</dbReference>
<dbReference type="RefSeq" id="WP_345199058.1">
    <property type="nucleotide sequence ID" value="NZ_BAABFL010000476.1"/>
</dbReference>
<dbReference type="InterPro" id="IPR000192">
    <property type="entry name" value="Aminotrans_V_dom"/>
</dbReference>
<comment type="subunit">
    <text evidence="11">Homodimer.</text>
</comment>